<feature type="domain" description="Mannitol dehydrogenase N-terminal" evidence="2">
    <location>
        <begin position="28"/>
        <end position="124"/>
    </location>
</feature>
<feature type="non-terminal residue" evidence="3">
    <location>
        <position position="142"/>
    </location>
</feature>
<dbReference type="Pfam" id="PF01232">
    <property type="entry name" value="Mannitol_dh"/>
    <property type="match status" value="1"/>
</dbReference>
<dbReference type="Gene3D" id="3.40.50.720">
    <property type="entry name" value="NAD(P)-binding Rossmann-like Domain"/>
    <property type="match status" value="1"/>
</dbReference>
<protein>
    <submittedName>
        <fullName evidence="3">Mannitol dehydrogenase family protein</fullName>
    </submittedName>
</protein>
<accession>A0ABW9QVX8</accession>
<dbReference type="PANTHER" id="PTHR43362:SF1">
    <property type="entry name" value="MANNITOL DEHYDROGENASE 2-RELATED"/>
    <property type="match status" value="1"/>
</dbReference>
<dbReference type="InterPro" id="IPR013131">
    <property type="entry name" value="Mannitol_DH_N"/>
</dbReference>
<comment type="caution">
    <text evidence="3">The sequence shown here is derived from an EMBL/GenBank/DDBJ whole genome shotgun (WGS) entry which is preliminary data.</text>
</comment>
<evidence type="ECO:0000259" key="2">
    <source>
        <dbReference type="Pfam" id="PF01232"/>
    </source>
</evidence>
<evidence type="ECO:0000313" key="4">
    <source>
        <dbReference type="Proteomes" id="UP000437736"/>
    </source>
</evidence>
<gene>
    <name evidence="3" type="ORF">GHK86_13255</name>
</gene>
<evidence type="ECO:0000256" key="1">
    <source>
        <dbReference type="ARBA" id="ARBA00023002"/>
    </source>
</evidence>
<dbReference type="Proteomes" id="UP000437736">
    <property type="component" value="Unassembled WGS sequence"/>
</dbReference>
<evidence type="ECO:0000313" key="3">
    <source>
        <dbReference type="EMBL" id="MST33681.1"/>
    </source>
</evidence>
<name>A0ABW9QVX8_9ACTN</name>
<dbReference type="InterPro" id="IPR050988">
    <property type="entry name" value="Mannitol_DH/Oxidoreductase"/>
</dbReference>
<reference evidence="3 4" key="1">
    <citation type="submission" date="2019-11" db="EMBL/GenBank/DDBJ databases">
        <title>Acidiferrimicrobium australis gen. nov., sp. nov., an acidophilic and obligately heterotrophic, member of the Actinobacteria that catalyses dissimilatory oxido- reduction of iron isolated from metal-rich acidic water in Chile.</title>
        <authorList>
            <person name="Gonzalez D."/>
            <person name="Huber K."/>
            <person name="Hedrich S."/>
            <person name="Rojas-Villalobos C."/>
            <person name="Quatrini R."/>
            <person name="Dinamarca M.A."/>
            <person name="Schwarz A."/>
            <person name="Canales C."/>
            <person name="Nancucheo I."/>
        </authorList>
    </citation>
    <scope>NUCLEOTIDE SEQUENCE [LARGE SCALE GENOMIC DNA]</scope>
    <source>
        <strain evidence="3 4">USS-CCA1</strain>
    </source>
</reference>
<keyword evidence="4" id="KW-1185">Reference proteome</keyword>
<sequence>MTRLSSAALPALPAGVGPRVDPGRLGVGIVHLGLGAFHRAHQAVLTEDAVAAAGGDWGICGVTQRSGTVRRQLAPQDGLYGLLERGDGGCDVRVVGALREIVDGSSDPGTVVGRIAAPEVCSTRPAATAASKALPPASRTAI</sequence>
<dbReference type="InterPro" id="IPR036291">
    <property type="entry name" value="NAD(P)-bd_dom_sf"/>
</dbReference>
<keyword evidence="1" id="KW-0560">Oxidoreductase</keyword>
<dbReference type="SUPFAM" id="SSF51735">
    <property type="entry name" value="NAD(P)-binding Rossmann-fold domains"/>
    <property type="match status" value="1"/>
</dbReference>
<proteinExistence type="predicted"/>
<organism evidence="3 4">
    <name type="scientific">Acidiferrimicrobium australe</name>
    <dbReference type="NCBI Taxonomy" id="2664430"/>
    <lineage>
        <taxon>Bacteria</taxon>
        <taxon>Bacillati</taxon>
        <taxon>Actinomycetota</taxon>
        <taxon>Acidimicrobiia</taxon>
        <taxon>Acidimicrobiales</taxon>
        <taxon>Acidimicrobiaceae</taxon>
        <taxon>Acidiferrimicrobium</taxon>
    </lineage>
</organism>
<dbReference type="EMBL" id="WJHE01000688">
    <property type="protein sequence ID" value="MST33681.1"/>
    <property type="molecule type" value="Genomic_DNA"/>
</dbReference>
<dbReference type="PANTHER" id="PTHR43362">
    <property type="entry name" value="MANNITOL DEHYDROGENASE DSF1-RELATED"/>
    <property type="match status" value="1"/>
</dbReference>